<comment type="caution">
    <text evidence="6">The sequence shown here is derived from an EMBL/GenBank/DDBJ whole genome shotgun (WGS) entry which is preliminary data.</text>
</comment>
<gene>
    <name evidence="3" type="ORF">D0962_12300</name>
    <name evidence="4" type="ORF">D0962_12845</name>
    <name evidence="5" type="ORF">D0962_26465</name>
    <name evidence="6" type="ORF">D0962_36540</name>
    <name evidence="7" type="ORF">D0962_37730</name>
</gene>
<evidence type="ECO:0000259" key="2">
    <source>
        <dbReference type="Pfam" id="PF13546"/>
    </source>
</evidence>
<evidence type="ECO:0000313" key="6">
    <source>
        <dbReference type="EMBL" id="NEZ68179.1"/>
    </source>
</evidence>
<sequence>MNSVAELQLFRKRAYGLLGNGRDVLFDLMDSVITSRKLPSFAEVSLSPRFRRQWSSLYKTLERSKPPADKLMRLYTDSLPKGNRLVLAGDHTAWPRLWSPTLKERTHEHQPAWAPGSKPITLGQGYSTIVCVPEKSGSWVLPLVHERITSFESPLEKAAHQLKRVCQGMSERPISLWDAEYGCARFIQLTAEVACDKVMRLRSNRVVYGPPPAYSGRGRPRKHGDKFKLNAPNTWWAPTQQDECVDERLGHLRLRCWDNVHFRKTATHSMQLILVERLDADGKRTHRPLWLVGTGNTVPPLDSLWQLYLRRFCVDHWYRLIKQRLHWCLPKLGTSAQTDAWSTLMPLMTWQLWLARHEVANHTLPWQKPLAQPTPGRVANGFDTLLDTLGTPAEDAKPRGKSPGWPTGKSRTPRKRFPTVKKTYSKPKSKAKQVA</sequence>
<protein>
    <recommendedName>
        <fullName evidence="2">Transposase IS701-like DDE domain-containing protein</fullName>
    </recommendedName>
</protein>
<name>A0A6M0SHZ7_9CYAN</name>
<accession>A0A6M0SHZ7</accession>
<dbReference type="NCBIfam" id="NF041680">
    <property type="entry name" value="transp_NF041680"/>
    <property type="match status" value="1"/>
</dbReference>
<feature type="domain" description="Transposase IS701-like DDE" evidence="2">
    <location>
        <begin position="36"/>
        <end position="241"/>
    </location>
</feature>
<dbReference type="EMBL" id="QZCE01000002">
    <property type="protein sequence ID" value="NEZ66264.1"/>
    <property type="molecule type" value="Genomic_DNA"/>
</dbReference>
<dbReference type="Pfam" id="PF13546">
    <property type="entry name" value="DDE_5"/>
    <property type="match status" value="1"/>
</dbReference>
<dbReference type="InterPro" id="IPR038721">
    <property type="entry name" value="IS701-like_DDE_dom"/>
</dbReference>
<dbReference type="EMBL" id="QZCE01000002">
    <property type="protein sequence ID" value="NEZ68179.1"/>
    <property type="molecule type" value="Genomic_DNA"/>
</dbReference>
<organism evidence="6 8">
    <name type="scientific">Adonisia turfae CCMR0082</name>
    <dbReference type="NCBI Taxonomy" id="2304604"/>
    <lineage>
        <taxon>Bacteria</taxon>
        <taxon>Bacillati</taxon>
        <taxon>Cyanobacteriota</taxon>
        <taxon>Adonisia</taxon>
        <taxon>Adonisia turfae</taxon>
    </lineage>
</organism>
<evidence type="ECO:0000256" key="1">
    <source>
        <dbReference type="SAM" id="MobiDB-lite"/>
    </source>
</evidence>
<proteinExistence type="predicted"/>
<evidence type="ECO:0000313" key="7">
    <source>
        <dbReference type="EMBL" id="NEZ68394.1"/>
    </source>
</evidence>
<evidence type="ECO:0000313" key="4">
    <source>
        <dbReference type="EMBL" id="NEZ63659.1"/>
    </source>
</evidence>
<dbReference type="EMBL" id="QZCE01000002">
    <property type="protein sequence ID" value="NEZ63659.1"/>
    <property type="molecule type" value="Genomic_DNA"/>
</dbReference>
<evidence type="ECO:0000313" key="8">
    <source>
        <dbReference type="Proteomes" id="UP000473574"/>
    </source>
</evidence>
<feature type="compositionally biased region" description="Basic residues" evidence="1">
    <location>
        <begin position="411"/>
        <end position="435"/>
    </location>
</feature>
<feature type="region of interest" description="Disordered" evidence="1">
    <location>
        <begin position="389"/>
        <end position="435"/>
    </location>
</feature>
<reference evidence="6 8" key="1">
    <citation type="journal article" date="2020" name="Microb. Ecol.">
        <title>Ecogenomics of the Marine Benthic Filamentous Cyanobacterium Adonisia.</title>
        <authorList>
            <person name="Walter J.M."/>
            <person name="Coutinho F.H."/>
            <person name="Leomil L."/>
            <person name="Hargreaves P.I."/>
            <person name="Campeao M.E."/>
            <person name="Vieira V.V."/>
            <person name="Silva B.S."/>
            <person name="Fistarol G.O."/>
            <person name="Salomon P.S."/>
            <person name="Sawabe T."/>
            <person name="Mino S."/>
            <person name="Hosokawa M."/>
            <person name="Miyashita H."/>
            <person name="Maruyama F."/>
            <person name="van Verk M.C."/>
            <person name="Dutilh B.E."/>
            <person name="Thompson C.C."/>
            <person name="Thompson F.L."/>
        </authorList>
    </citation>
    <scope>NUCLEOTIDE SEQUENCE [LARGE SCALE GENOMIC DNA]</scope>
    <source>
        <strain evidence="6 8">CCMR0082</strain>
    </source>
</reference>
<dbReference type="RefSeq" id="WP_163671604.1">
    <property type="nucleotide sequence ID" value="NZ_QZCE01000002.1"/>
</dbReference>
<dbReference type="EMBL" id="QZCE01000014">
    <property type="protein sequence ID" value="NEZ68394.1"/>
    <property type="molecule type" value="Genomic_DNA"/>
</dbReference>
<dbReference type="EMBL" id="QZCE01000002">
    <property type="protein sequence ID" value="NEZ63554.1"/>
    <property type="molecule type" value="Genomic_DNA"/>
</dbReference>
<evidence type="ECO:0000313" key="5">
    <source>
        <dbReference type="EMBL" id="NEZ66264.1"/>
    </source>
</evidence>
<dbReference type="AlphaFoldDB" id="A0A6M0SHZ7"/>
<evidence type="ECO:0000313" key="3">
    <source>
        <dbReference type="EMBL" id="NEZ63554.1"/>
    </source>
</evidence>
<dbReference type="Proteomes" id="UP000473574">
    <property type="component" value="Unassembled WGS sequence"/>
</dbReference>